<sequence length="243" mass="26491">MTIAVIIPVLNEALCIRQTLASTATLGFDDLVIVDGGSTDTTRAIVESFAGPVSSPLEHSPAPSTPAPIRLLTAPTGRARQLNAGAIATGCDVLLFLHADTQLPPNARQAVSTALSNQACVGGRFNVRFDSSCLTARVVAGLMNVRSRLSGIATGDQAIFVRRKVFEDIGGFAEIPLMEDIEFTRRMKRAGAVAPLHDTVVTAFRRWEQQGPLRTILLMWTLRFLYWIGVSPHRLQHVYRMVR</sequence>
<dbReference type="Pfam" id="PF00535">
    <property type="entry name" value="Glycos_transf_2"/>
    <property type="match status" value="1"/>
</dbReference>
<evidence type="ECO:0000313" key="8">
    <source>
        <dbReference type="Proteomes" id="UP000675880"/>
    </source>
</evidence>
<evidence type="ECO:0000256" key="4">
    <source>
        <dbReference type="ARBA" id="ARBA00022679"/>
    </source>
</evidence>
<dbReference type="Proteomes" id="UP000675880">
    <property type="component" value="Unassembled WGS sequence"/>
</dbReference>
<keyword evidence="5" id="KW-0472">Membrane</keyword>
<proteinExistence type="predicted"/>
<evidence type="ECO:0000256" key="2">
    <source>
        <dbReference type="ARBA" id="ARBA00022475"/>
    </source>
</evidence>
<dbReference type="PANTHER" id="PTHR43646">
    <property type="entry name" value="GLYCOSYLTRANSFERASE"/>
    <property type="match status" value="1"/>
</dbReference>
<evidence type="ECO:0000256" key="5">
    <source>
        <dbReference type="ARBA" id="ARBA00023136"/>
    </source>
</evidence>
<dbReference type="NCBIfam" id="TIGR04283">
    <property type="entry name" value="glyco_like_mftF"/>
    <property type="match status" value="1"/>
</dbReference>
<comment type="subcellular location">
    <subcellularLocation>
        <location evidence="1">Cell membrane</location>
    </subcellularLocation>
</comment>
<keyword evidence="2" id="KW-1003">Cell membrane</keyword>
<dbReference type="PANTHER" id="PTHR43646:SF2">
    <property type="entry name" value="GLYCOSYLTRANSFERASE 2-LIKE DOMAIN-CONTAINING PROTEIN"/>
    <property type="match status" value="1"/>
</dbReference>
<feature type="domain" description="Glycosyltransferase 2-like" evidence="6">
    <location>
        <begin position="5"/>
        <end position="132"/>
    </location>
</feature>
<dbReference type="EMBL" id="CAJNBJ010000016">
    <property type="protein sequence ID" value="CAE6754446.1"/>
    <property type="molecule type" value="Genomic_DNA"/>
</dbReference>
<comment type="caution">
    <text evidence="7">The sequence shown here is derived from an EMBL/GenBank/DDBJ whole genome shotgun (WGS) entry which is preliminary data.</text>
</comment>
<accession>A0ABN7LJS5</accession>
<evidence type="ECO:0000256" key="1">
    <source>
        <dbReference type="ARBA" id="ARBA00004236"/>
    </source>
</evidence>
<dbReference type="InterPro" id="IPR001173">
    <property type="entry name" value="Glyco_trans_2-like"/>
</dbReference>
<dbReference type="CDD" id="cd02522">
    <property type="entry name" value="GT_2_like_a"/>
    <property type="match status" value="1"/>
</dbReference>
<reference evidence="7 8" key="1">
    <citation type="submission" date="2021-02" db="EMBL/GenBank/DDBJ databases">
        <authorList>
            <person name="Han P."/>
        </authorList>
    </citation>
    <scope>NUCLEOTIDE SEQUENCE [LARGE SCALE GENOMIC DNA]</scope>
    <source>
        <strain evidence="7">Candidatus Nitrospira sp. ZN2</strain>
    </source>
</reference>
<dbReference type="Gene3D" id="3.90.550.10">
    <property type="entry name" value="Spore Coat Polysaccharide Biosynthesis Protein SpsA, Chain A"/>
    <property type="match status" value="1"/>
</dbReference>
<gene>
    <name evidence="7" type="ORF">NSPZN2_30332</name>
</gene>
<dbReference type="InterPro" id="IPR026461">
    <property type="entry name" value="Trfase_2_rSAM/seldom_assoc"/>
</dbReference>
<dbReference type="GO" id="GO:0016740">
    <property type="term" value="F:transferase activity"/>
    <property type="evidence" value="ECO:0007669"/>
    <property type="project" value="UniProtKB-KW"/>
</dbReference>
<keyword evidence="8" id="KW-1185">Reference proteome</keyword>
<keyword evidence="4 7" id="KW-0808">Transferase</keyword>
<evidence type="ECO:0000313" key="7">
    <source>
        <dbReference type="EMBL" id="CAE6754446.1"/>
    </source>
</evidence>
<organism evidence="7 8">
    <name type="scientific">Nitrospira defluvii</name>
    <dbReference type="NCBI Taxonomy" id="330214"/>
    <lineage>
        <taxon>Bacteria</taxon>
        <taxon>Pseudomonadati</taxon>
        <taxon>Nitrospirota</taxon>
        <taxon>Nitrospiria</taxon>
        <taxon>Nitrospirales</taxon>
        <taxon>Nitrospiraceae</taxon>
        <taxon>Nitrospira</taxon>
    </lineage>
</organism>
<dbReference type="RefSeq" id="WP_213042501.1">
    <property type="nucleotide sequence ID" value="NZ_CAJNBJ010000016.1"/>
</dbReference>
<evidence type="ECO:0000259" key="6">
    <source>
        <dbReference type="Pfam" id="PF00535"/>
    </source>
</evidence>
<dbReference type="InterPro" id="IPR029044">
    <property type="entry name" value="Nucleotide-diphossugar_trans"/>
</dbReference>
<keyword evidence="3" id="KW-0328">Glycosyltransferase</keyword>
<name>A0ABN7LJS5_9BACT</name>
<evidence type="ECO:0000256" key="3">
    <source>
        <dbReference type="ARBA" id="ARBA00022676"/>
    </source>
</evidence>
<protein>
    <submittedName>
        <fullName evidence="7">Glycosyl transferase</fullName>
    </submittedName>
</protein>
<dbReference type="SUPFAM" id="SSF53448">
    <property type="entry name" value="Nucleotide-diphospho-sugar transferases"/>
    <property type="match status" value="1"/>
</dbReference>